<dbReference type="EMBL" id="CP009896">
    <property type="protein sequence ID" value="AIY16608.2"/>
    <property type="molecule type" value="Genomic_DNA"/>
</dbReference>
<dbReference type="AlphaFoldDB" id="A0A0A1DJ75"/>
<evidence type="ECO:0000256" key="3">
    <source>
        <dbReference type="ARBA" id="ARBA00023163"/>
    </source>
</evidence>
<dbReference type="InterPro" id="IPR009057">
    <property type="entry name" value="Homeodomain-like_sf"/>
</dbReference>
<dbReference type="eggNOG" id="COG1309">
    <property type="taxonomic scope" value="Bacteria"/>
</dbReference>
<dbReference type="InterPro" id="IPR054156">
    <property type="entry name" value="YxaF_TetR_C"/>
</dbReference>
<dbReference type="InterPro" id="IPR001647">
    <property type="entry name" value="HTH_TetR"/>
</dbReference>
<reference evidence="4 5" key="1">
    <citation type="journal article" date="2015" name="Genome Announc.">
        <title>Complete Genome Sequence of Steroid-Transforming Nocardioides simplex VKM Ac-2033D.</title>
        <authorList>
            <person name="Shtratnikova V.Y."/>
            <person name="Schelkunov M.I."/>
            <person name="Pekov Y.A."/>
            <person name="Fokina V.V."/>
            <person name="Logacheva M.D."/>
            <person name="Sokolov S.L."/>
            <person name="Bragin E.Y."/>
            <person name="Ashapkin V.V."/>
            <person name="Donova M.V."/>
        </authorList>
    </citation>
    <scope>NUCLEOTIDE SEQUENCE [LARGE SCALE GENOMIC DNA]</scope>
    <source>
        <strain evidence="4 5">VKM Ac-2033D</strain>
    </source>
</reference>
<dbReference type="PANTHER" id="PTHR47506">
    <property type="entry name" value="TRANSCRIPTIONAL REGULATORY PROTEIN"/>
    <property type="match status" value="1"/>
</dbReference>
<protein>
    <submittedName>
        <fullName evidence="4">Transcriptional regulator, TetR family</fullName>
    </submittedName>
</protein>
<evidence type="ECO:0000256" key="1">
    <source>
        <dbReference type="ARBA" id="ARBA00023015"/>
    </source>
</evidence>
<evidence type="ECO:0000313" key="5">
    <source>
        <dbReference type="Proteomes" id="UP000030300"/>
    </source>
</evidence>
<keyword evidence="3" id="KW-0804">Transcription</keyword>
<proteinExistence type="predicted"/>
<dbReference type="SUPFAM" id="SSF48498">
    <property type="entry name" value="Tetracyclin repressor-like, C-terminal domain"/>
    <property type="match status" value="1"/>
</dbReference>
<dbReference type="InterPro" id="IPR036271">
    <property type="entry name" value="Tet_transcr_reg_TetR-rel_C_sf"/>
</dbReference>
<sequence length="201" mass="20674">MVMASKGDLTKARLAESMLELIQTNGYSGTGLNAVIEHAAAPKGSIYFHFPDGKEGLGIAAVELAARQFETLIAEAAVSAGSPAAAARAAIEALTAIVSESDFRLGCPVSVVTLEMGAESERLREACLAAFESWISPTAAFLEASGLAPAEARSLATVVVSTIEGAVIVARAMRSIRPLEAAADVVADLVEQRCQAAGGTR</sequence>
<dbReference type="Proteomes" id="UP000030300">
    <property type="component" value="Chromosome"/>
</dbReference>
<dbReference type="GO" id="GO:0003677">
    <property type="term" value="F:DNA binding"/>
    <property type="evidence" value="ECO:0007669"/>
    <property type="project" value="UniProtKB-UniRule"/>
</dbReference>
<keyword evidence="2" id="KW-0238">DNA-binding</keyword>
<dbReference type="Pfam" id="PF21993">
    <property type="entry name" value="TetR_C_13_2"/>
    <property type="match status" value="1"/>
</dbReference>
<dbReference type="Gene3D" id="1.10.357.10">
    <property type="entry name" value="Tetracycline Repressor, domain 2"/>
    <property type="match status" value="1"/>
</dbReference>
<dbReference type="PROSITE" id="PS50977">
    <property type="entry name" value="HTH_TETR_2"/>
    <property type="match status" value="1"/>
</dbReference>
<keyword evidence="1" id="KW-0805">Transcription regulation</keyword>
<gene>
    <name evidence="4" type="ORF">KR76_07210</name>
</gene>
<evidence type="ECO:0000313" key="4">
    <source>
        <dbReference type="EMBL" id="AIY16608.2"/>
    </source>
</evidence>
<accession>A0A0A1DJ75</accession>
<dbReference type="SUPFAM" id="SSF46689">
    <property type="entry name" value="Homeodomain-like"/>
    <property type="match status" value="1"/>
</dbReference>
<evidence type="ECO:0000256" key="2">
    <source>
        <dbReference type="ARBA" id="ARBA00023125"/>
    </source>
</evidence>
<dbReference type="Pfam" id="PF00440">
    <property type="entry name" value="TetR_N"/>
    <property type="match status" value="1"/>
</dbReference>
<name>A0A0A1DJ75_NOCSI</name>
<keyword evidence="5" id="KW-1185">Reference proteome</keyword>
<dbReference type="PANTHER" id="PTHR47506:SF3">
    <property type="entry name" value="HTH-TYPE TRANSCRIPTIONAL REGULATOR LMRA"/>
    <property type="match status" value="1"/>
</dbReference>
<dbReference type="HOGENOM" id="CLU_069356_28_1_11"/>
<dbReference type="STRING" id="2045.KR76_07210"/>
<dbReference type="KEGG" id="psim:KR76_07210"/>
<organism evidence="4 5">
    <name type="scientific">Nocardioides simplex</name>
    <name type="common">Arthrobacter simplex</name>
    <dbReference type="NCBI Taxonomy" id="2045"/>
    <lineage>
        <taxon>Bacteria</taxon>
        <taxon>Bacillati</taxon>
        <taxon>Actinomycetota</taxon>
        <taxon>Actinomycetes</taxon>
        <taxon>Propionibacteriales</taxon>
        <taxon>Nocardioidaceae</taxon>
        <taxon>Pimelobacter</taxon>
    </lineage>
</organism>